<organism evidence="3 4">
    <name type="scientific">Methanobrevibacter oralis</name>
    <dbReference type="NCBI Taxonomy" id="66851"/>
    <lineage>
        <taxon>Archaea</taxon>
        <taxon>Methanobacteriati</taxon>
        <taxon>Methanobacteriota</taxon>
        <taxon>Methanomada group</taxon>
        <taxon>Methanobacteria</taxon>
        <taxon>Methanobacteriales</taxon>
        <taxon>Methanobacteriaceae</taxon>
        <taxon>Methanobrevibacter</taxon>
    </lineage>
</organism>
<feature type="domain" description="Big-1" evidence="2">
    <location>
        <begin position="640"/>
        <end position="730"/>
    </location>
</feature>
<dbReference type="InterPro" id="IPR008964">
    <property type="entry name" value="Invasin/intimin_cell_adhesion"/>
</dbReference>
<reference evidence="4" key="1">
    <citation type="journal article" date="2016" name="Genome Announc.">
        <title>Draft Genome Sequences of Methanobrevibacter curvatus DSM11111, Methanobrevibacter cuticularis DSM11139, Methanobrevibacter filiformis DSM11501, and Methanobrevibacter oralis DSM7256.</title>
        <authorList>
            <person name="Poehlein A."/>
            <person name="Seedorf H."/>
        </authorList>
    </citation>
    <scope>NUCLEOTIDE SEQUENCE [LARGE SCALE GENOMIC DNA]</scope>
    <source>
        <strain evidence="4">DSM 7256 / JCM 30027 / ZR</strain>
    </source>
</reference>
<evidence type="ECO:0000313" key="4">
    <source>
        <dbReference type="Proteomes" id="UP000077428"/>
    </source>
</evidence>
<comment type="caution">
    <text evidence="3">The sequence shown here is derived from an EMBL/GenBank/DDBJ whole genome shotgun (WGS) entry which is preliminary data.</text>
</comment>
<evidence type="ECO:0000259" key="2">
    <source>
        <dbReference type="SMART" id="SM00634"/>
    </source>
</evidence>
<protein>
    <submittedName>
        <fullName evidence="3">Bacterial Ig-like domain protein</fullName>
    </submittedName>
</protein>
<sequence length="1466" mass="162122">MNFRGIFIIFIIFLVLILSIGSSVAIENNESLENDLSVSLNDNNGSNFTLTNNNEDNSLLKSGKTIVVNAEAGHNEMTDPTIQKAINSANAGDTIIINGTSYVHCHFVVDKKLTIKSNIKTQMETCPSSVAGSNHHGIFYISPKASGTIIEGFDLLNDVYEDDDYAILVNGASSVIIRNCIISNTGTKDAIRLENAMNATVSNVSLLNAGNAIRIKNSKNTIISNSQIKNSCTGINITSSLKTNIYKNNISQNKITGISVGEKNQDTRIISNNISYNKATGINLFSSDKVYILSNYIAHNRNGDENNYKSGAGVYVNCNVSKIEIKGNFFQQNGKYAVLNDYRVRNIGAHIGDEKLEIVENNYMLGHGDRPIYHITYSPSSNGEFNYNQAEDVYTYVGSGGDYDVDKTTVYLGYTYHINEFICPTILYEYTKKGPQLWLDGDYSLKITEIKENKKGIYSISIITPKGDIAKEISSIPVIFYLNKNNTNNIPQEGDVYRYVLMKNGTATVRFYADDFKESNNVLIASLPGLNNNIYFNPYKQLNISDLSIPGILSKTKITIHNLKTYPYSGQYLTAILTDENGSPIANEKLAFKINSKTNIISTNNKGEAKLKISLKEGTYKVYASFKGDEVEYLESNALANLIVKKESSRIIASNLNMIPKMAEYYSITLKDASGVRIANQKVIFKVNNKIYTAKTNYKGVAKLKLKFNKEKTYKITIKFAGNNKYKSAKKTKTIKVKYSSKTAKLITPSVTIPPKTTKSYMITLKDVNNKGISKQKILIKINSKKYSKKTNSKGQVIVKLKFNSQKKYKISASYNGNKIYKKAKSTGKISVAKTTTKFKYSTFKIYPNEEKAYTVTLKTSSGKSLSKQKVTIKIDGKTYTKTTNNKGQAAIKIKFNKEKTYPVILNYKGNSIYKNSKAVGKIIVEKISTQLISYDRTFCQNSTDNFEVTLKDKFGKTLSSQKITFILNGQSQIKITDNNGKAKINVASRIPDSLNIITKYDGSNKYRAISKNNTLTILNRTNTIFIDSNLANEDIQNILNNCENGANVEFLGGSYKNIVLTINKSLNISSSLKSTLNAKYNAPAFKINASNVSISGLKILGNSYSGIVLYNVNNVNILNNIISNNLSISKYIDGSLNMPGYGIASYNSSNLNIVNNSISFFESGFFGERSTNIEIANNTFSKNNYGIKYGFGVANTKINANNITQNIGLYIMTVPEGPNGYGIFLNNSAVNVSITKNSITNNHMGISIDANYSTGIVITSNCISDNVLEGIRFNAGYNLANNAIEPIVTNNAIYRNAKGPSMMILGELSANPGGIYGPGVNNDSAKLHVGANWYGTNSLVTWDIETGIVGFGTMCPRIKTSEIKFNEINCTGNGSYEVKFYNNDELASGLPKFNLYATLNRGSDKEVEVNFNVIDGVGRFTFNHENFNLTSNTIEISIGSLINKTDRIYKAFYDYEVPESEIPKI</sequence>
<dbReference type="InterPro" id="IPR012334">
    <property type="entry name" value="Pectin_lyas_fold"/>
</dbReference>
<dbReference type="SMART" id="SM00634">
    <property type="entry name" value="BID_1"/>
    <property type="match status" value="3"/>
</dbReference>
<dbReference type="PATRIC" id="fig|66851.6.peg.921"/>
<feature type="domain" description="Big-1" evidence="2">
    <location>
        <begin position="927"/>
        <end position="1011"/>
    </location>
</feature>
<dbReference type="InterPro" id="IPR013783">
    <property type="entry name" value="Ig-like_fold"/>
</dbReference>
<dbReference type="STRING" id="66851.MBORA_08360"/>
<evidence type="ECO:0000313" key="3">
    <source>
        <dbReference type="EMBL" id="KZX13160.1"/>
    </source>
</evidence>
<dbReference type="Gene3D" id="2.160.20.10">
    <property type="entry name" value="Single-stranded right-handed beta-helix, Pectin lyase-like"/>
    <property type="match status" value="2"/>
</dbReference>
<dbReference type="Proteomes" id="UP000077428">
    <property type="component" value="Unassembled WGS sequence"/>
</dbReference>
<dbReference type="SMART" id="SM00710">
    <property type="entry name" value="PbH1"/>
    <property type="match status" value="14"/>
</dbReference>
<dbReference type="InterPro" id="IPR006626">
    <property type="entry name" value="PbH1"/>
</dbReference>
<dbReference type="Pfam" id="PF05048">
    <property type="entry name" value="NosD"/>
    <property type="match status" value="1"/>
</dbReference>
<dbReference type="Pfam" id="PF13229">
    <property type="entry name" value="Beta_helix"/>
    <property type="match status" value="1"/>
</dbReference>
<gene>
    <name evidence="3" type="ORF">MBORA_08360</name>
</gene>
<dbReference type="EMBL" id="LWMU01000057">
    <property type="protein sequence ID" value="KZX13160.1"/>
    <property type="molecule type" value="Genomic_DNA"/>
</dbReference>
<evidence type="ECO:0000256" key="1">
    <source>
        <dbReference type="ARBA" id="ARBA00010116"/>
    </source>
</evidence>
<proteinExistence type="inferred from homology"/>
<dbReference type="InterPro" id="IPR039448">
    <property type="entry name" value="Beta_helix"/>
</dbReference>
<keyword evidence="4" id="KW-1185">Reference proteome</keyword>
<dbReference type="InterPro" id="IPR003344">
    <property type="entry name" value="Big_1_dom"/>
</dbReference>
<dbReference type="InterPro" id="IPR011050">
    <property type="entry name" value="Pectin_lyase_fold/virulence"/>
</dbReference>
<dbReference type="Gene3D" id="2.60.40.10">
    <property type="entry name" value="Immunoglobulins"/>
    <property type="match status" value="4"/>
</dbReference>
<comment type="similarity">
    <text evidence="1">Belongs to the intimin/invasin family.</text>
</comment>
<accession>A0A162FPH9</accession>
<name>A0A162FPH9_METOA</name>
<feature type="domain" description="Big-1" evidence="2">
    <location>
        <begin position="554"/>
        <end position="636"/>
    </location>
</feature>
<dbReference type="InterPro" id="IPR007742">
    <property type="entry name" value="NosD_dom"/>
</dbReference>
<dbReference type="SUPFAM" id="SSF51126">
    <property type="entry name" value="Pectin lyase-like"/>
    <property type="match status" value="2"/>
</dbReference>
<dbReference type="SUPFAM" id="SSF49373">
    <property type="entry name" value="Invasin/intimin cell-adhesion fragments"/>
    <property type="match status" value="1"/>
</dbReference>